<dbReference type="AlphaFoldDB" id="A0AAW1HIA0"/>
<keyword evidence="6" id="KW-1185">Reference proteome</keyword>
<feature type="region of interest" description="Disordered" evidence="4">
    <location>
        <begin position="1"/>
        <end position="47"/>
    </location>
</feature>
<name>A0AAW1HIA0_SAPOF</name>
<evidence type="ECO:0000256" key="2">
    <source>
        <dbReference type="ARBA" id="ARBA00022737"/>
    </source>
</evidence>
<evidence type="ECO:0000313" key="6">
    <source>
        <dbReference type="Proteomes" id="UP001443914"/>
    </source>
</evidence>
<dbReference type="Proteomes" id="UP001443914">
    <property type="component" value="Unassembled WGS sequence"/>
</dbReference>
<dbReference type="Gene3D" id="2.130.10.10">
    <property type="entry name" value="YVTN repeat-like/Quinoprotein amine dehydrogenase"/>
    <property type="match status" value="3"/>
</dbReference>
<dbReference type="InterPro" id="IPR020472">
    <property type="entry name" value="WD40_PAC1"/>
</dbReference>
<evidence type="ECO:0000256" key="4">
    <source>
        <dbReference type="SAM" id="MobiDB-lite"/>
    </source>
</evidence>
<dbReference type="PROSITE" id="PS00678">
    <property type="entry name" value="WD_REPEATS_1"/>
    <property type="match status" value="1"/>
</dbReference>
<comment type="caution">
    <text evidence="5">The sequence shown here is derived from an EMBL/GenBank/DDBJ whole genome shotgun (WGS) entry which is preliminary data.</text>
</comment>
<dbReference type="InterPro" id="IPR045182">
    <property type="entry name" value="JINGUBANG-like"/>
</dbReference>
<dbReference type="EMBL" id="JBDFQZ010000011">
    <property type="protein sequence ID" value="KAK9675499.1"/>
    <property type="molecule type" value="Genomic_DNA"/>
</dbReference>
<dbReference type="InterPro" id="IPR001680">
    <property type="entry name" value="WD40_rpt"/>
</dbReference>
<dbReference type="InterPro" id="IPR019775">
    <property type="entry name" value="WD40_repeat_CS"/>
</dbReference>
<dbReference type="InterPro" id="IPR015943">
    <property type="entry name" value="WD40/YVTN_repeat-like_dom_sf"/>
</dbReference>
<sequence>MKFKTRVPCRKPSVSDNDDKNFTATKITPTPSSPSPPHESSLLQTHSSLQTLPSVPSLQSLLLDDVDDLTLTRTLSSSFSLSSSITSLSISPSTSSSTSSSLLYASAGHQINVYDCATLTLVDTFNGDSPSSGAVKSIAFCNGKVLTAHQDGKIRVWKLTEKLLETKTSEQKHKQVATLPTLSDRLMHYPIPKNHVQVRRHKTRLWLHHNDAVSSLAVTPTAIYSASWDKTLKIWGPLDLKCKSSVTASQDAVNAVTVSADGVVYTASAEGLINVWNNINNHNDIKKMSGGLSLIATLEKHKSAVNALALNKDETVLFSGACDRSILVWERVDGGKYMSVSGALRGHGGAILSLVNIGDFLVSGSADRTVRIWRRGGGKFKCLAVLTGHKKAVKCLAGKMVEGGNGIVLFSGGLDGEIRVWNVVRLIDVSGD</sequence>
<keyword evidence="1 3" id="KW-0853">WD repeat</keyword>
<gene>
    <name evidence="5" type="ORF">RND81_11G010600</name>
</gene>
<dbReference type="Pfam" id="PF00400">
    <property type="entry name" value="WD40"/>
    <property type="match status" value="5"/>
</dbReference>
<dbReference type="SMART" id="SM00320">
    <property type="entry name" value="WD40"/>
    <property type="match status" value="7"/>
</dbReference>
<feature type="repeat" description="WD" evidence="3">
    <location>
        <begin position="298"/>
        <end position="330"/>
    </location>
</feature>
<protein>
    <submittedName>
        <fullName evidence="5">Uncharacterized protein</fullName>
    </submittedName>
</protein>
<accession>A0AAW1HIA0</accession>
<feature type="repeat" description="WD" evidence="3">
    <location>
        <begin position="344"/>
        <end position="373"/>
    </location>
</feature>
<dbReference type="SUPFAM" id="SSF50978">
    <property type="entry name" value="WD40 repeat-like"/>
    <property type="match status" value="1"/>
</dbReference>
<dbReference type="PROSITE" id="PS50294">
    <property type="entry name" value="WD_REPEATS_REGION"/>
    <property type="match status" value="2"/>
</dbReference>
<evidence type="ECO:0000256" key="3">
    <source>
        <dbReference type="PROSITE-ProRule" id="PRU00221"/>
    </source>
</evidence>
<dbReference type="PANTHER" id="PTHR22844">
    <property type="entry name" value="F-BOX AND WD40 DOMAIN PROTEIN"/>
    <property type="match status" value="1"/>
</dbReference>
<evidence type="ECO:0000256" key="1">
    <source>
        <dbReference type="ARBA" id="ARBA00022574"/>
    </source>
</evidence>
<keyword evidence="2" id="KW-0677">Repeat</keyword>
<feature type="repeat" description="WD" evidence="3">
    <location>
        <begin position="206"/>
        <end position="235"/>
    </location>
</feature>
<feature type="compositionally biased region" description="Low complexity" evidence="4">
    <location>
        <begin position="38"/>
        <end position="47"/>
    </location>
</feature>
<evidence type="ECO:0000313" key="5">
    <source>
        <dbReference type="EMBL" id="KAK9675499.1"/>
    </source>
</evidence>
<dbReference type="InterPro" id="IPR036322">
    <property type="entry name" value="WD40_repeat_dom_sf"/>
</dbReference>
<dbReference type="PROSITE" id="PS50082">
    <property type="entry name" value="WD_REPEATS_2"/>
    <property type="match status" value="4"/>
</dbReference>
<dbReference type="PANTHER" id="PTHR22844:SF199">
    <property type="entry name" value="F21J9.19"/>
    <property type="match status" value="1"/>
</dbReference>
<proteinExistence type="predicted"/>
<dbReference type="PRINTS" id="PR00320">
    <property type="entry name" value="GPROTEINBRPT"/>
</dbReference>
<feature type="repeat" description="WD" evidence="3">
    <location>
        <begin position="386"/>
        <end position="423"/>
    </location>
</feature>
<reference evidence="5" key="1">
    <citation type="submission" date="2024-03" db="EMBL/GenBank/DDBJ databases">
        <title>WGS assembly of Saponaria officinalis var. Norfolk2.</title>
        <authorList>
            <person name="Jenkins J."/>
            <person name="Shu S."/>
            <person name="Grimwood J."/>
            <person name="Barry K."/>
            <person name="Goodstein D."/>
            <person name="Schmutz J."/>
            <person name="Leebens-Mack J."/>
            <person name="Osbourn A."/>
        </authorList>
    </citation>
    <scope>NUCLEOTIDE SEQUENCE [LARGE SCALE GENOMIC DNA]</scope>
    <source>
        <strain evidence="5">JIC</strain>
    </source>
</reference>
<organism evidence="5 6">
    <name type="scientific">Saponaria officinalis</name>
    <name type="common">Common soapwort</name>
    <name type="synonym">Lychnis saponaria</name>
    <dbReference type="NCBI Taxonomy" id="3572"/>
    <lineage>
        <taxon>Eukaryota</taxon>
        <taxon>Viridiplantae</taxon>
        <taxon>Streptophyta</taxon>
        <taxon>Embryophyta</taxon>
        <taxon>Tracheophyta</taxon>
        <taxon>Spermatophyta</taxon>
        <taxon>Magnoliopsida</taxon>
        <taxon>eudicotyledons</taxon>
        <taxon>Gunneridae</taxon>
        <taxon>Pentapetalae</taxon>
        <taxon>Caryophyllales</taxon>
        <taxon>Caryophyllaceae</taxon>
        <taxon>Caryophylleae</taxon>
        <taxon>Saponaria</taxon>
    </lineage>
</organism>